<gene>
    <name evidence="5" type="primary">modA</name>
    <name evidence="5" type="ORF">J8380_16875</name>
</gene>
<dbReference type="InterPro" id="IPR044084">
    <property type="entry name" value="AvModA-like_subst-bd"/>
</dbReference>
<evidence type="ECO:0000313" key="5">
    <source>
        <dbReference type="EMBL" id="QTR49872.1"/>
    </source>
</evidence>
<dbReference type="Gene3D" id="3.40.190.10">
    <property type="entry name" value="Periplasmic binding protein-like II"/>
    <property type="match status" value="2"/>
</dbReference>
<accession>A0ABX7X395</accession>
<keyword evidence="6" id="KW-1185">Reference proteome</keyword>
<proteinExistence type="inferred from homology"/>
<feature type="chain" id="PRO_5047270622" evidence="4">
    <location>
        <begin position="23"/>
        <end position="269"/>
    </location>
</feature>
<dbReference type="Pfam" id="PF13531">
    <property type="entry name" value="SBP_bac_11"/>
    <property type="match status" value="1"/>
</dbReference>
<keyword evidence="3 4" id="KW-0732">Signal</keyword>
<keyword evidence="2" id="KW-0479">Metal-binding</keyword>
<evidence type="ECO:0000313" key="6">
    <source>
        <dbReference type="Proteomes" id="UP000672027"/>
    </source>
</evidence>
<name>A0ABX7X395_9GAMM</name>
<dbReference type="Proteomes" id="UP000672027">
    <property type="component" value="Chromosome"/>
</dbReference>
<dbReference type="RefSeq" id="WP_210226699.1">
    <property type="nucleotide sequence ID" value="NZ_CP072800.1"/>
</dbReference>
<reference evidence="5 6" key="1">
    <citation type="submission" date="2021-04" db="EMBL/GenBank/DDBJ databases">
        <title>Genomics, taxonomy and metabolism of representatives of sulfur bacteria of the genus Thiothrix: Thiothrix fructosivorans QT, Thiothrix unzii A1T and three new species, Thiothrix subterranea sp. nov., Thiothrix litoralis sp. nov. and 'Candidatus Thiothrix anitrata' sp. nov.</title>
        <authorList>
            <person name="Ravin N.V."/>
            <person name="Smolyakov D."/>
            <person name="Rudenko T.S."/>
            <person name="Mardanov A.V."/>
            <person name="Beletsky A.V."/>
            <person name="Markov N.D."/>
            <person name="Fomenkov A.I."/>
            <person name="Roberts R.J."/>
            <person name="Karnachuk O.V."/>
            <person name="Novikov A."/>
            <person name="Grabovich M.Y."/>
        </authorList>
    </citation>
    <scope>NUCLEOTIDE SEQUENCE [LARGE SCALE GENOMIC DNA]</scope>
    <source>
        <strain evidence="5 6">A52</strain>
    </source>
</reference>
<evidence type="ECO:0000256" key="1">
    <source>
        <dbReference type="ARBA" id="ARBA00009175"/>
    </source>
</evidence>
<dbReference type="NCBIfam" id="TIGR01256">
    <property type="entry name" value="modA"/>
    <property type="match status" value="1"/>
</dbReference>
<sequence>MKRFKQTLLTAALVFSTTNAWADEVYVAVASNFSKPLQAIAETFKAASGHELKISAGATGKLYVQIANGAPFEVFLSADSKTPTKLIEENLATADSQFTYAFGKLVLWSSTDGYVDDKGEVLSKGTFKHLAIANPKTAPYGEAGMAVMEKLGLTAAITPKLVTGENITQTFDFVSTGNAELGFVALSQVQQDGKLKSGSAWIVPAEMYQPMAQDAVLLTKGKDNAAAQALLDYLQGAEAQAIISSFGYGLPSPPSPALPPQGVKGAMRE</sequence>
<dbReference type="SUPFAM" id="SSF53850">
    <property type="entry name" value="Periplasmic binding protein-like II"/>
    <property type="match status" value="1"/>
</dbReference>
<evidence type="ECO:0000256" key="3">
    <source>
        <dbReference type="ARBA" id="ARBA00022729"/>
    </source>
</evidence>
<dbReference type="PANTHER" id="PTHR30632">
    <property type="entry name" value="MOLYBDATE-BINDING PERIPLASMIC PROTEIN"/>
    <property type="match status" value="1"/>
</dbReference>
<dbReference type="EMBL" id="CP072800">
    <property type="protein sequence ID" value="QTR49872.1"/>
    <property type="molecule type" value="Genomic_DNA"/>
</dbReference>
<dbReference type="CDD" id="cd13539">
    <property type="entry name" value="PBP2_AvModA"/>
    <property type="match status" value="1"/>
</dbReference>
<dbReference type="PIRSF" id="PIRSF004846">
    <property type="entry name" value="ModA"/>
    <property type="match status" value="1"/>
</dbReference>
<comment type="similarity">
    <text evidence="1">Belongs to the bacterial solute-binding protein ModA family.</text>
</comment>
<feature type="signal peptide" evidence="4">
    <location>
        <begin position="1"/>
        <end position="22"/>
    </location>
</feature>
<evidence type="ECO:0000256" key="4">
    <source>
        <dbReference type="SAM" id="SignalP"/>
    </source>
</evidence>
<protein>
    <submittedName>
        <fullName evidence="5">Molybdate ABC transporter substrate-binding protein</fullName>
    </submittedName>
</protein>
<dbReference type="InterPro" id="IPR005950">
    <property type="entry name" value="ModA"/>
</dbReference>
<organism evidence="5 6">
    <name type="scientific">Candidatus Thiothrix anitrata</name>
    <dbReference type="NCBI Taxonomy" id="2823902"/>
    <lineage>
        <taxon>Bacteria</taxon>
        <taxon>Pseudomonadati</taxon>
        <taxon>Pseudomonadota</taxon>
        <taxon>Gammaproteobacteria</taxon>
        <taxon>Thiotrichales</taxon>
        <taxon>Thiotrichaceae</taxon>
        <taxon>Thiothrix</taxon>
    </lineage>
</organism>
<dbReference type="InterPro" id="IPR050682">
    <property type="entry name" value="ModA/WtpA"/>
</dbReference>
<dbReference type="PANTHER" id="PTHR30632:SF14">
    <property type="entry name" value="TUNGSTATE_MOLYBDATE_CHROMATE-BINDING PROTEIN MODA"/>
    <property type="match status" value="1"/>
</dbReference>
<evidence type="ECO:0000256" key="2">
    <source>
        <dbReference type="ARBA" id="ARBA00022723"/>
    </source>
</evidence>